<protein>
    <submittedName>
        <fullName evidence="2">Uncharacterized protein</fullName>
    </submittedName>
</protein>
<name>A0AAV5SA93_9BILA</name>
<feature type="region of interest" description="Disordered" evidence="1">
    <location>
        <begin position="1"/>
        <end position="41"/>
    </location>
</feature>
<sequence length="158" mass="17513">SSMFTPLPSSPLTSSTISRSSLSSPTAEYTSQPSTPTEHDVSALTPSFAQSLALTTSDECSIYSNSSAPPPTPVHTLRSIFHRNFQNTIFGALLWKRAVQPINSRVAVTKSCRRLSDCCDRPRWATVWRSICARWRRRPPVSCLTAPTVMCLFHQSCH</sequence>
<evidence type="ECO:0000256" key="1">
    <source>
        <dbReference type="SAM" id="MobiDB-lite"/>
    </source>
</evidence>
<feature type="compositionally biased region" description="Polar residues" evidence="1">
    <location>
        <begin position="27"/>
        <end position="36"/>
    </location>
</feature>
<reference evidence="2" key="1">
    <citation type="submission" date="2023-10" db="EMBL/GenBank/DDBJ databases">
        <title>Genome assembly of Pristionchus species.</title>
        <authorList>
            <person name="Yoshida K."/>
            <person name="Sommer R.J."/>
        </authorList>
    </citation>
    <scope>NUCLEOTIDE SEQUENCE</scope>
    <source>
        <strain evidence="2">RS0144</strain>
    </source>
</reference>
<feature type="compositionally biased region" description="Low complexity" evidence="1">
    <location>
        <begin position="1"/>
        <end position="26"/>
    </location>
</feature>
<dbReference type="EMBL" id="BTSX01000001">
    <property type="protein sequence ID" value="GMS79477.1"/>
    <property type="molecule type" value="Genomic_DNA"/>
</dbReference>
<dbReference type="Proteomes" id="UP001432027">
    <property type="component" value="Unassembled WGS sequence"/>
</dbReference>
<organism evidence="2 3">
    <name type="scientific">Pristionchus entomophagus</name>
    <dbReference type="NCBI Taxonomy" id="358040"/>
    <lineage>
        <taxon>Eukaryota</taxon>
        <taxon>Metazoa</taxon>
        <taxon>Ecdysozoa</taxon>
        <taxon>Nematoda</taxon>
        <taxon>Chromadorea</taxon>
        <taxon>Rhabditida</taxon>
        <taxon>Rhabditina</taxon>
        <taxon>Diplogasteromorpha</taxon>
        <taxon>Diplogasteroidea</taxon>
        <taxon>Neodiplogasteridae</taxon>
        <taxon>Pristionchus</taxon>
    </lineage>
</organism>
<evidence type="ECO:0000313" key="3">
    <source>
        <dbReference type="Proteomes" id="UP001432027"/>
    </source>
</evidence>
<proteinExistence type="predicted"/>
<gene>
    <name evidence="2" type="ORF">PENTCL1PPCAC_1652</name>
</gene>
<dbReference type="AlphaFoldDB" id="A0AAV5SA93"/>
<feature type="non-terminal residue" evidence="2">
    <location>
        <position position="1"/>
    </location>
</feature>
<accession>A0AAV5SA93</accession>
<keyword evidence="3" id="KW-1185">Reference proteome</keyword>
<evidence type="ECO:0000313" key="2">
    <source>
        <dbReference type="EMBL" id="GMS79477.1"/>
    </source>
</evidence>
<comment type="caution">
    <text evidence="2">The sequence shown here is derived from an EMBL/GenBank/DDBJ whole genome shotgun (WGS) entry which is preliminary data.</text>
</comment>